<reference evidence="2" key="1">
    <citation type="submission" date="2017-01" db="EMBL/GenBank/DDBJ databases">
        <title>Comparative genomics of anhydrobiosis in the tardigrade Hypsibius dujardini.</title>
        <authorList>
            <person name="Yoshida Y."/>
            <person name="Koutsovoulos G."/>
            <person name="Laetsch D."/>
            <person name="Stevens L."/>
            <person name="Kumar S."/>
            <person name="Horikawa D."/>
            <person name="Ishino K."/>
            <person name="Komine S."/>
            <person name="Tomita M."/>
            <person name="Blaxter M."/>
            <person name="Arakawa K."/>
        </authorList>
    </citation>
    <scope>NUCLEOTIDE SEQUENCE [LARGE SCALE GENOMIC DNA]</scope>
    <source>
        <strain evidence="2">Z151</strain>
    </source>
</reference>
<dbReference type="EMBL" id="MTYJ01000472">
    <property type="protein sequence ID" value="OWA54862.1"/>
    <property type="molecule type" value="Genomic_DNA"/>
</dbReference>
<dbReference type="Proteomes" id="UP000192578">
    <property type="component" value="Unassembled WGS sequence"/>
</dbReference>
<keyword evidence="2" id="KW-1185">Reference proteome</keyword>
<name>A0A9X6RPA3_HYPEX</name>
<protein>
    <submittedName>
        <fullName evidence="1">Uncharacterized protein</fullName>
    </submittedName>
</protein>
<sequence>MGLPGIETYDFVSVQRGRSALVVVISLLTVAGVDWKRERRAENPTGDQAVPQMKTKRFREMMLILLKIHGKVLSKWLKNLAEKLAF</sequence>
<evidence type="ECO:0000313" key="1">
    <source>
        <dbReference type="EMBL" id="OWA54862.1"/>
    </source>
</evidence>
<evidence type="ECO:0000313" key="2">
    <source>
        <dbReference type="Proteomes" id="UP000192578"/>
    </source>
</evidence>
<accession>A0A9X6RPA3</accession>
<organism evidence="1 2">
    <name type="scientific">Hypsibius exemplaris</name>
    <name type="common">Freshwater tardigrade</name>
    <dbReference type="NCBI Taxonomy" id="2072580"/>
    <lineage>
        <taxon>Eukaryota</taxon>
        <taxon>Metazoa</taxon>
        <taxon>Ecdysozoa</taxon>
        <taxon>Tardigrada</taxon>
        <taxon>Eutardigrada</taxon>
        <taxon>Parachela</taxon>
        <taxon>Hypsibioidea</taxon>
        <taxon>Hypsibiidae</taxon>
        <taxon>Hypsibius</taxon>
    </lineage>
</organism>
<proteinExistence type="predicted"/>
<gene>
    <name evidence="1" type="ORF">BV898_19254</name>
</gene>
<comment type="caution">
    <text evidence="1">The sequence shown here is derived from an EMBL/GenBank/DDBJ whole genome shotgun (WGS) entry which is preliminary data.</text>
</comment>
<dbReference type="AlphaFoldDB" id="A0A9X6RPA3"/>